<dbReference type="STRING" id="1120976.SAMN03080606_03143"/>
<evidence type="ECO:0000256" key="5">
    <source>
        <dbReference type="ARBA" id="ARBA00023163"/>
    </source>
</evidence>
<proteinExistence type="predicted"/>
<evidence type="ECO:0000256" key="4">
    <source>
        <dbReference type="ARBA" id="ARBA00023125"/>
    </source>
</evidence>
<dbReference type="GO" id="GO:0006355">
    <property type="term" value="P:regulation of DNA-templated transcription"/>
    <property type="evidence" value="ECO:0007669"/>
    <property type="project" value="InterPro"/>
</dbReference>
<feature type="domain" description="HTH luxR-type" evidence="8">
    <location>
        <begin position="142"/>
        <end position="207"/>
    </location>
</feature>
<feature type="domain" description="Response regulatory" evidence="9">
    <location>
        <begin position="4"/>
        <end position="120"/>
    </location>
</feature>
<evidence type="ECO:0000313" key="10">
    <source>
        <dbReference type="EMBL" id="SCY93608.1"/>
    </source>
</evidence>
<gene>
    <name evidence="10" type="ORF">SAMN03080606_03143</name>
</gene>
<dbReference type="SMART" id="SM00421">
    <property type="entry name" value="HTH_LUXR"/>
    <property type="match status" value="1"/>
</dbReference>
<evidence type="ECO:0000259" key="9">
    <source>
        <dbReference type="PROSITE" id="PS50110"/>
    </source>
</evidence>
<dbReference type="CDD" id="cd17535">
    <property type="entry name" value="REC_NarL-like"/>
    <property type="match status" value="1"/>
</dbReference>
<dbReference type="GO" id="GO:0000160">
    <property type="term" value="P:phosphorelay signal transduction system"/>
    <property type="evidence" value="ECO:0007669"/>
    <property type="project" value="InterPro"/>
</dbReference>
<keyword evidence="3" id="KW-0805">Transcription regulation</keyword>
<dbReference type="Pfam" id="PF00196">
    <property type="entry name" value="GerE"/>
    <property type="match status" value="1"/>
</dbReference>
<dbReference type="OrthoDB" id="9779069at2"/>
<dbReference type="RefSeq" id="WP_091545460.1">
    <property type="nucleotide sequence ID" value="NZ_FMUS01000022.1"/>
</dbReference>
<keyword evidence="2 7" id="KW-0597">Phosphoprotein</keyword>
<reference evidence="10 11" key="1">
    <citation type="submission" date="2016-10" db="EMBL/GenBank/DDBJ databases">
        <authorList>
            <person name="de Groot N.N."/>
        </authorList>
    </citation>
    <scope>NUCLEOTIDE SEQUENCE [LARGE SCALE GENOMIC DNA]</scope>
    <source>
        <strain evidence="10 11">DSM 18978</strain>
    </source>
</reference>
<dbReference type="SMART" id="SM00448">
    <property type="entry name" value="REC"/>
    <property type="match status" value="1"/>
</dbReference>
<dbReference type="Proteomes" id="UP000198636">
    <property type="component" value="Unassembled WGS sequence"/>
</dbReference>
<dbReference type="SUPFAM" id="SSF52172">
    <property type="entry name" value="CheY-like"/>
    <property type="match status" value="1"/>
</dbReference>
<dbReference type="AlphaFoldDB" id="A0A1G5K0U2"/>
<evidence type="ECO:0000313" key="11">
    <source>
        <dbReference type="Proteomes" id="UP000198636"/>
    </source>
</evidence>
<dbReference type="Gene3D" id="3.40.50.2300">
    <property type="match status" value="1"/>
</dbReference>
<organism evidence="10 11">
    <name type="scientific">Alkaliphilus peptidifermentans DSM 18978</name>
    <dbReference type="NCBI Taxonomy" id="1120976"/>
    <lineage>
        <taxon>Bacteria</taxon>
        <taxon>Bacillati</taxon>
        <taxon>Bacillota</taxon>
        <taxon>Clostridia</taxon>
        <taxon>Peptostreptococcales</taxon>
        <taxon>Natronincolaceae</taxon>
        <taxon>Alkaliphilus</taxon>
    </lineage>
</organism>
<protein>
    <recommendedName>
        <fullName evidence="1">Stage 0 sporulation protein A homolog</fullName>
    </recommendedName>
</protein>
<feature type="modified residue" description="4-aspartylphosphate" evidence="7">
    <location>
        <position position="55"/>
    </location>
</feature>
<dbReference type="PANTHER" id="PTHR43214">
    <property type="entry name" value="TWO-COMPONENT RESPONSE REGULATOR"/>
    <property type="match status" value="1"/>
</dbReference>
<evidence type="ECO:0000256" key="1">
    <source>
        <dbReference type="ARBA" id="ARBA00018672"/>
    </source>
</evidence>
<evidence type="ECO:0000256" key="6">
    <source>
        <dbReference type="ARBA" id="ARBA00024867"/>
    </source>
</evidence>
<dbReference type="PANTHER" id="PTHR43214:SF43">
    <property type="entry name" value="TWO-COMPONENT RESPONSE REGULATOR"/>
    <property type="match status" value="1"/>
</dbReference>
<accession>A0A1G5K0U2</accession>
<evidence type="ECO:0000256" key="7">
    <source>
        <dbReference type="PROSITE-ProRule" id="PRU00169"/>
    </source>
</evidence>
<keyword evidence="5" id="KW-0804">Transcription</keyword>
<dbReference type="InterPro" id="IPR011006">
    <property type="entry name" value="CheY-like_superfamily"/>
</dbReference>
<evidence type="ECO:0000256" key="2">
    <source>
        <dbReference type="ARBA" id="ARBA00022553"/>
    </source>
</evidence>
<dbReference type="PRINTS" id="PR00038">
    <property type="entry name" value="HTHLUXR"/>
</dbReference>
<keyword evidence="11" id="KW-1185">Reference proteome</keyword>
<dbReference type="CDD" id="cd06170">
    <property type="entry name" value="LuxR_C_like"/>
    <property type="match status" value="1"/>
</dbReference>
<dbReference type="SUPFAM" id="SSF46894">
    <property type="entry name" value="C-terminal effector domain of the bipartite response regulators"/>
    <property type="match status" value="1"/>
</dbReference>
<dbReference type="InterPro" id="IPR058245">
    <property type="entry name" value="NreC/VraR/RcsB-like_REC"/>
</dbReference>
<dbReference type="InterPro" id="IPR016032">
    <property type="entry name" value="Sig_transdc_resp-reg_C-effctor"/>
</dbReference>
<evidence type="ECO:0000259" key="8">
    <source>
        <dbReference type="PROSITE" id="PS50043"/>
    </source>
</evidence>
<evidence type="ECO:0000256" key="3">
    <source>
        <dbReference type="ARBA" id="ARBA00023015"/>
    </source>
</evidence>
<dbReference type="Pfam" id="PF00072">
    <property type="entry name" value="Response_reg"/>
    <property type="match status" value="1"/>
</dbReference>
<dbReference type="InterPro" id="IPR000792">
    <property type="entry name" value="Tscrpt_reg_LuxR_C"/>
</dbReference>
<comment type="function">
    <text evidence="6">May play the central regulatory role in sporulation. It may be an element of the effector pathway responsible for the activation of sporulation genes in response to nutritional stress. Spo0A may act in concert with spo0H (a sigma factor) to control the expression of some genes that are critical to the sporulation process.</text>
</comment>
<name>A0A1G5K0U2_9FIRM</name>
<dbReference type="InterPro" id="IPR001789">
    <property type="entry name" value="Sig_transdc_resp-reg_receiver"/>
</dbReference>
<dbReference type="PROSITE" id="PS50043">
    <property type="entry name" value="HTH_LUXR_2"/>
    <property type="match status" value="1"/>
</dbReference>
<dbReference type="GO" id="GO:0003677">
    <property type="term" value="F:DNA binding"/>
    <property type="evidence" value="ECO:0007669"/>
    <property type="project" value="UniProtKB-KW"/>
</dbReference>
<sequence length="210" mass="23446">MKIKILLVDDHAIVRCGIRSLIERNENLTVCGEAENLKEAYRMVIDLKPDIVLLDIKLPDGDGITGCREMLKLNSEIKIIILTAYAEDHIVIEAIKAGAGGYLLKNVESSRIIKAIIEVYNGAAYLDPSVTEGILKELKGKKEDISNLLTPRDVEILELISVGKTNKEIGEILFIAEKTVRNYVSKIMQKIGVNNRTEAAIFWNKQKSLK</sequence>
<keyword evidence="4" id="KW-0238">DNA-binding</keyword>
<dbReference type="EMBL" id="FMUS01000022">
    <property type="protein sequence ID" value="SCY93608.1"/>
    <property type="molecule type" value="Genomic_DNA"/>
</dbReference>
<dbReference type="PROSITE" id="PS50110">
    <property type="entry name" value="RESPONSE_REGULATORY"/>
    <property type="match status" value="1"/>
</dbReference>
<dbReference type="InterPro" id="IPR039420">
    <property type="entry name" value="WalR-like"/>
</dbReference>